<evidence type="ECO:0000256" key="2">
    <source>
        <dbReference type="ARBA" id="ARBA00022475"/>
    </source>
</evidence>
<dbReference type="EMBL" id="NVSR01000137">
    <property type="protein sequence ID" value="PCI23673.1"/>
    <property type="molecule type" value="Genomic_DNA"/>
</dbReference>
<dbReference type="InterPro" id="IPR043428">
    <property type="entry name" value="LivM-like"/>
</dbReference>
<feature type="transmembrane region" description="Helical" evidence="6">
    <location>
        <begin position="128"/>
        <end position="153"/>
    </location>
</feature>
<feature type="transmembrane region" description="Helical" evidence="6">
    <location>
        <begin position="297"/>
        <end position="324"/>
    </location>
</feature>
<feature type="transmembrane region" description="Helical" evidence="6">
    <location>
        <begin position="99"/>
        <end position="122"/>
    </location>
</feature>
<dbReference type="GO" id="GO:0005886">
    <property type="term" value="C:plasma membrane"/>
    <property type="evidence" value="ECO:0007669"/>
    <property type="project" value="UniProtKB-SubCell"/>
</dbReference>
<evidence type="ECO:0000256" key="4">
    <source>
        <dbReference type="ARBA" id="ARBA00022989"/>
    </source>
</evidence>
<dbReference type="PANTHER" id="PTHR30482:SF17">
    <property type="entry name" value="ABC TRANSPORTER ATP-BINDING PROTEIN"/>
    <property type="match status" value="1"/>
</dbReference>
<organism evidence="7 8">
    <name type="scientific">SAR324 cluster bacterium</name>
    <dbReference type="NCBI Taxonomy" id="2024889"/>
    <lineage>
        <taxon>Bacteria</taxon>
        <taxon>Deltaproteobacteria</taxon>
        <taxon>SAR324 cluster</taxon>
    </lineage>
</organism>
<feature type="transmembrane region" description="Helical" evidence="6">
    <location>
        <begin position="344"/>
        <end position="367"/>
    </location>
</feature>
<gene>
    <name evidence="7" type="ORF">COB67_12465</name>
</gene>
<evidence type="ECO:0000256" key="3">
    <source>
        <dbReference type="ARBA" id="ARBA00022692"/>
    </source>
</evidence>
<evidence type="ECO:0000313" key="8">
    <source>
        <dbReference type="Proteomes" id="UP000218113"/>
    </source>
</evidence>
<evidence type="ECO:0000256" key="1">
    <source>
        <dbReference type="ARBA" id="ARBA00004651"/>
    </source>
</evidence>
<dbReference type="GO" id="GO:0015658">
    <property type="term" value="F:branched-chain amino acid transmembrane transporter activity"/>
    <property type="evidence" value="ECO:0007669"/>
    <property type="project" value="InterPro"/>
</dbReference>
<comment type="caution">
    <text evidence="7">The sequence shown here is derived from an EMBL/GenBank/DDBJ whole genome shotgun (WGS) entry which is preliminary data.</text>
</comment>
<evidence type="ECO:0000256" key="5">
    <source>
        <dbReference type="ARBA" id="ARBA00023136"/>
    </source>
</evidence>
<sequence>MSSQDLFPTTESSSEVRSKCCIDYTLKESTASPALIRPQLISLKEKFLNRKLLFFFCFFILSLVPLFAPSYNWSHLIVKVVVFALLAAGYDLQLGYTGVISFAHSVFFGIGGYSFAILSLRYPESPGLVLALAMLATLVICSLLSLCLSLTSLRIQKMYFTMFTVALGEFVVLLAGEADYLTGGDDGLNFPGFTFFREDFILIGGLTGQDLLFTMIVLITGFLIFTLVLVTESPLGQVLVAIRQNEKRTEAFGISSFYFRSFASLLGSVMAGMAGILWACWLGYVSPHSIMGIPLMMTILLIVIIGGSGTIYGSVIGSALLLSVEFLLPKAKEWLPLEADTTSWTYLIFDRWLLVLGLIYILIVFFFPKGILGLWAREPVSE</sequence>
<proteinExistence type="predicted"/>
<accession>A0A2A4SQR5</accession>
<dbReference type="InterPro" id="IPR001851">
    <property type="entry name" value="ABC_transp_permease"/>
</dbReference>
<evidence type="ECO:0000256" key="6">
    <source>
        <dbReference type="SAM" id="Phobius"/>
    </source>
</evidence>
<dbReference type="PANTHER" id="PTHR30482">
    <property type="entry name" value="HIGH-AFFINITY BRANCHED-CHAIN AMINO ACID TRANSPORT SYSTEM PERMEASE"/>
    <property type="match status" value="1"/>
</dbReference>
<protein>
    <recommendedName>
        <fullName evidence="9">Branched-chain amino acid ABC transporter permease</fullName>
    </recommendedName>
</protein>
<keyword evidence="4 6" id="KW-1133">Transmembrane helix</keyword>
<dbReference type="CDD" id="cd06581">
    <property type="entry name" value="TM_PBP1_LivM_like"/>
    <property type="match status" value="1"/>
</dbReference>
<comment type="subcellular location">
    <subcellularLocation>
        <location evidence="1">Cell membrane</location>
        <topology evidence="1">Multi-pass membrane protein</topology>
    </subcellularLocation>
</comment>
<evidence type="ECO:0000313" key="7">
    <source>
        <dbReference type="EMBL" id="PCI23673.1"/>
    </source>
</evidence>
<keyword evidence="3 6" id="KW-0812">Transmembrane</keyword>
<reference evidence="8" key="1">
    <citation type="submission" date="2017-08" db="EMBL/GenBank/DDBJ databases">
        <title>A dynamic microbial community with high functional redundancy inhabits the cold, oxic subseafloor aquifer.</title>
        <authorList>
            <person name="Tully B.J."/>
            <person name="Wheat C.G."/>
            <person name="Glazer B.T."/>
            <person name="Huber J.A."/>
        </authorList>
    </citation>
    <scope>NUCLEOTIDE SEQUENCE [LARGE SCALE GENOMIC DNA]</scope>
</reference>
<keyword evidence="5 6" id="KW-0472">Membrane</keyword>
<feature type="transmembrane region" description="Helical" evidence="6">
    <location>
        <begin position="262"/>
        <end position="285"/>
    </location>
</feature>
<feature type="transmembrane region" description="Helical" evidence="6">
    <location>
        <begin position="52"/>
        <end position="68"/>
    </location>
</feature>
<evidence type="ECO:0008006" key="9">
    <source>
        <dbReference type="Google" id="ProtNLM"/>
    </source>
</evidence>
<feature type="transmembrane region" description="Helical" evidence="6">
    <location>
        <begin position="211"/>
        <end position="230"/>
    </location>
</feature>
<name>A0A2A4SQR5_9DELT</name>
<keyword evidence="2" id="KW-1003">Cell membrane</keyword>
<dbReference type="AlphaFoldDB" id="A0A2A4SQR5"/>
<dbReference type="Pfam" id="PF02653">
    <property type="entry name" value="BPD_transp_2"/>
    <property type="match status" value="1"/>
</dbReference>
<dbReference type="Proteomes" id="UP000218113">
    <property type="component" value="Unassembled WGS sequence"/>
</dbReference>